<dbReference type="Proteomes" id="UP000757435">
    <property type="component" value="Unassembled WGS sequence"/>
</dbReference>
<feature type="domain" description="ABC transporter substrate-binding protein PnrA-like" evidence="2">
    <location>
        <begin position="58"/>
        <end position="337"/>
    </location>
</feature>
<dbReference type="AlphaFoldDB" id="A0A951QAV1"/>
<dbReference type="Pfam" id="PF02608">
    <property type="entry name" value="Bmp"/>
    <property type="match status" value="1"/>
</dbReference>
<reference evidence="3" key="1">
    <citation type="submission" date="2021-05" db="EMBL/GenBank/DDBJ databases">
        <authorList>
            <person name="Pietrasiak N."/>
            <person name="Ward R."/>
            <person name="Stajich J.E."/>
            <person name="Kurbessoian T."/>
        </authorList>
    </citation>
    <scope>NUCLEOTIDE SEQUENCE</scope>
    <source>
        <strain evidence="3">UHER 2000/2452</strain>
    </source>
</reference>
<dbReference type="Gene3D" id="3.40.50.2300">
    <property type="match status" value="2"/>
</dbReference>
<gene>
    <name evidence="3" type="ORF">KME15_07340</name>
</gene>
<keyword evidence="1" id="KW-0732">Signal</keyword>
<dbReference type="InterPro" id="IPR003760">
    <property type="entry name" value="PnrA-like"/>
</dbReference>
<evidence type="ECO:0000259" key="2">
    <source>
        <dbReference type="Pfam" id="PF02608"/>
    </source>
</evidence>
<evidence type="ECO:0000256" key="1">
    <source>
        <dbReference type="ARBA" id="ARBA00022729"/>
    </source>
</evidence>
<dbReference type="CDD" id="cd19963">
    <property type="entry name" value="PBP1_BMP-like"/>
    <property type="match status" value="1"/>
</dbReference>
<sequence>MSQRRFVRLSRRQILRGLLATSAFGIAKYGTGCASTPSTSASPEGSASSPAAGGGQTTLGFIYVGPKDDYGYNQAHAEGAAGMAKKFPWAKLVEEANVPETSAVAESMRSMIDIDGAVALFPTSFGYFDPHILKMAAEYPDVQFFHAGGLYQEGKTPKNIGSYFGYIDESQYIAGIVAALTSKSGKLGFVGAKPIPQVLRNINAFTLGARSVKPSITTQVVFTGNWAEPIKEAEATNSMADQGIDVVTCHVDSPKVVMETAEKRGIYSSGYHANQSALAPKGYLTGAEWDWTNIYSKVAEEVHAGKKLSDGGIPHILRGGLKDGFCKISPYGPAVGAEAKKAADAAQAKLKDGSLVIYKGELKDNKGAVIIPAGQSMKQEDPKLETMNYLVEGVLGSIGS</sequence>
<comment type="caution">
    <text evidence="3">The sequence shown here is derived from an EMBL/GenBank/DDBJ whole genome shotgun (WGS) entry which is preliminary data.</text>
</comment>
<organism evidence="3 4">
    <name type="scientific">Drouetiella hepatica Uher 2000/2452</name>
    <dbReference type="NCBI Taxonomy" id="904376"/>
    <lineage>
        <taxon>Bacteria</taxon>
        <taxon>Bacillati</taxon>
        <taxon>Cyanobacteriota</taxon>
        <taxon>Cyanophyceae</taxon>
        <taxon>Oculatellales</taxon>
        <taxon>Oculatellaceae</taxon>
        <taxon>Drouetiella</taxon>
    </lineage>
</organism>
<name>A0A951QAV1_9CYAN</name>
<dbReference type="GO" id="GO:0005886">
    <property type="term" value="C:plasma membrane"/>
    <property type="evidence" value="ECO:0007669"/>
    <property type="project" value="InterPro"/>
</dbReference>
<evidence type="ECO:0000313" key="4">
    <source>
        <dbReference type="Proteomes" id="UP000757435"/>
    </source>
</evidence>
<dbReference type="PANTHER" id="PTHR43208:SF1">
    <property type="entry name" value="ABC TRANSPORTER SUBSTRATE-BINDING PROTEIN"/>
    <property type="match status" value="1"/>
</dbReference>
<reference evidence="3" key="2">
    <citation type="journal article" date="2022" name="Microbiol. Resour. Announc.">
        <title>Metagenome Sequencing to Explore Phylogenomics of Terrestrial Cyanobacteria.</title>
        <authorList>
            <person name="Ward R.D."/>
            <person name="Stajich J.E."/>
            <person name="Johansen J.R."/>
            <person name="Huntemann M."/>
            <person name="Clum A."/>
            <person name="Foster B."/>
            <person name="Foster B."/>
            <person name="Roux S."/>
            <person name="Palaniappan K."/>
            <person name="Varghese N."/>
            <person name="Mukherjee S."/>
            <person name="Reddy T.B.K."/>
            <person name="Daum C."/>
            <person name="Copeland A."/>
            <person name="Chen I.A."/>
            <person name="Ivanova N.N."/>
            <person name="Kyrpides N.C."/>
            <person name="Shapiro N."/>
            <person name="Eloe-Fadrosh E.A."/>
            <person name="Pietrasiak N."/>
        </authorList>
    </citation>
    <scope>NUCLEOTIDE SEQUENCE</scope>
    <source>
        <strain evidence="3">UHER 2000/2452</strain>
    </source>
</reference>
<proteinExistence type="predicted"/>
<dbReference type="PANTHER" id="PTHR43208">
    <property type="entry name" value="ABC TRANSPORTER SUBSTRATE-BINDING PROTEIN"/>
    <property type="match status" value="1"/>
</dbReference>
<evidence type="ECO:0000313" key="3">
    <source>
        <dbReference type="EMBL" id="MBW4658471.1"/>
    </source>
</evidence>
<accession>A0A951QAV1</accession>
<dbReference type="InterPro" id="IPR052910">
    <property type="entry name" value="ABC-Purine-Binding"/>
</dbReference>
<protein>
    <submittedName>
        <fullName evidence="3">BMP family ABC transporter substrate-binding protein</fullName>
    </submittedName>
</protein>
<dbReference type="EMBL" id="JAHHHD010000005">
    <property type="protein sequence ID" value="MBW4658471.1"/>
    <property type="molecule type" value="Genomic_DNA"/>
</dbReference>